<dbReference type="OrthoDB" id="9791637at2"/>
<reference evidence="2 3" key="1">
    <citation type="submission" date="2016-10" db="EMBL/GenBank/DDBJ databases">
        <authorList>
            <person name="de Groot N.N."/>
        </authorList>
    </citation>
    <scope>NUCLEOTIDE SEQUENCE [LARGE SCALE GENOMIC DNA]</scope>
    <source>
        <strain evidence="2 3">OK461</strain>
    </source>
</reference>
<accession>A0A1I2K017</accession>
<protein>
    <submittedName>
        <fullName evidence="2">Cupin domain-containing protein</fullName>
    </submittedName>
</protein>
<dbReference type="Pfam" id="PF07883">
    <property type="entry name" value="Cupin_2"/>
    <property type="match status" value="1"/>
</dbReference>
<name>A0A1I2K017_9ACTN</name>
<dbReference type="EMBL" id="FONR01000009">
    <property type="protein sequence ID" value="SFF59628.1"/>
    <property type="molecule type" value="Genomic_DNA"/>
</dbReference>
<dbReference type="InterPro" id="IPR053146">
    <property type="entry name" value="QDO-like"/>
</dbReference>
<dbReference type="SUPFAM" id="SSF51182">
    <property type="entry name" value="RmlC-like cupins"/>
    <property type="match status" value="1"/>
</dbReference>
<evidence type="ECO:0000313" key="2">
    <source>
        <dbReference type="EMBL" id="SFF59628.1"/>
    </source>
</evidence>
<gene>
    <name evidence="2" type="ORF">SAMN02787118_109134</name>
</gene>
<dbReference type="Proteomes" id="UP000181942">
    <property type="component" value="Unassembled WGS sequence"/>
</dbReference>
<proteinExistence type="predicted"/>
<dbReference type="AlphaFoldDB" id="A0A1I2K017"/>
<dbReference type="PANTHER" id="PTHR36440">
    <property type="entry name" value="PUTATIVE (AFU_ORTHOLOGUE AFUA_8G07350)-RELATED"/>
    <property type="match status" value="1"/>
</dbReference>
<evidence type="ECO:0000259" key="1">
    <source>
        <dbReference type="Pfam" id="PF07883"/>
    </source>
</evidence>
<feature type="domain" description="Cupin type-2" evidence="1">
    <location>
        <begin position="15"/>
        <end position="71"/>
    </location>
</feature>
<organism evidence="2 3">
    <name type="scientific">Streptomyces mirabilis</name>
    <dbReference type="NCBI Taxonomy" id="68239"/>
    <lineage>
        <taxon>Bacteria</taxon>
        <taxon>Bacillati</taxon>
        <taxon>Actinomycetota</taxon>
        <taxon>Actinomycetes</taxon>
        <taxon>Kitasatosporales</taxon>
        <taxon>Streptomycetaceae</taxon>
        <taxon>Streptomyces</taxon>
    </lineage>
</organism>
<dbReference type="PANTHER" id="PTHR36440:SF1">
    <property type="entry name" value="PUTATIVE (AFU_ORTHOLOGUE AFUA_8G07350)-RELATED"/>
    <property type="match status" value="1"/>
</dbReference>
<evidence type="ECO:0000313" key="3">
    <source>
        <dbReference type="Proteomes" id="UP000181942"/>
    </source>
</evidence>
<dbReference type="InterPro" id="IPR014710">
    <property type="entry name" value="RmlC-like_jellyroll"/>
</dbReference>
<sequence>MDEAPPDRLTKRRINMHMDAHDDEIWAVLEGEITFFVGEQRYDLGPGDVAFGPRGVPRRHVVRSPESRLLVTSVPTGVAEWFTRNGRPVAFAGELPPSLGLDATVGLVGAYDLHVVGPPATGE</sequence>
<dbReference type="InterPro" id="IPR011051">
    <property type="entry name" value="RmlC_Cupin_sf"/>
</dbReference>
<dbReference type="Gene3D" id="2.60.120.10">
    <property type="entry name" value="Jelly Rolls"/>
    <property type="match status" value="1"/>
</dbReference>
<dbReference type="InterPro" id="IPR013096">
    <property type="entry name" value="Cupin_2"/>
</dbReference>